<protein>
    <submittedName>
        <fullName evidence="1">CLUMA_CG001100, isoform A</fullName>
    </submittedName>
</protein>
<accession>A0A1J1HIB8</accession>
<organism evidence="1 2">
    <name type="scientific">Clunio marinus</name>
    <dbReference type="NCBI Taxonomy" id="568069"/>
    <lineage>
        <taxon>Eukaryota</taxon>
        <taxon>Metazoa</taxon>
        <taxon>Ecdysozoa</taxon>
        <taxon>Arthropoda</taxon>
        <taxon>Hexapoda</taxon>
        <taxon>Insecta</taxon>
        <taxon>Pterygota</taxon>
        <taxon>Neoptera</taxon>
        <taxon>Endopterygota</taxon>
        <taxon>Diptera</taxon>
        <taxon>Nematocera</taxon>
        <taxon>Chironomoidea</taxon>
        <taxon>Chironomidae</taxon>
        <taxon>Clunio</taxon>
    </lineage>
</organism>
<evidence type="ECO:0000313" key="2">
    <source>
        <dbReference type="Proteomes" id="UP000183832"/>
    </source>
</evidence>
<sequence>MDQQQEVSGRKIVTSMPFNVNGTLHNRHFSNVLLLTFTLMLQHSFRFLNFLGFNYLSQKFRLDKDSKALIVIIHDEKGFQMQNSALSSLLIDDG</sequence>
<proteinExistence type="predicted"/>
<gene>
    <name evidence="1" type="ORF">CLUMA_CG001100</name>
</gene>
<reference evidence="1 2" key="1">
    <citation type="submission" date="2015-04" db="EMBL/GenBank/DDBJ databases">
        <authorList>
            <person name="Syromyatnikov M.Y."/>
            <person name="Popov V.N."/>
        </authorList>
    </citation>
    <scope>NUCLEOTIDE SEQUENCE [LARGE SCALE GENOMIC DNA]</scope>
</reference>
<dbReference type="AlphaFoldDB" id="A0A1J1HIB8"/>
<evidence type="ECO:0000313" key="1">
    <source>
        <dbReference type="EMBL" id="CRK87298.1"/>
    </source>
</evidence>
<dbReference type="EMBL" id="CVRI01000004">
    <property type="protein sequence ID" value="CRK87298.1"/>
    <property type="molecule type" value="Genomic_DNA"/>
</dbReference>
<dbReference type="Proteomes" id="UP000183832">
    <property type="component" value="Unassembled WGS sequence"/>
</dbReference>
<keyword evidence="2" id="KW-1185">Reference proteome</keyword>
<name>A0A1J1HIB8_9DIPT</name>